<dbReference type="GeneID" id="64661680"/>
<comment type="caution">
    <text evidence="2">The sequence shown here is derived from an EMBL/GenBank/DDBJ whole genome shotgun (WGS) entry which is preliminary data.</text>
</comment>
<evidence type="ECO:0000313" key="3">
    <source>
        <dbReference type="Proteomes" id="UP001195769"/>
    </source>
</evidence>
<feature type="transmembrane region" description="Helical" evidence="1">
    <location>
        <begin position="14"/>
        <end position="34"/>
    </location>
</feature>
<accession>A0AAD4E4C9</accession>
<dbReference type="AlphaFoldDB" id="A0AAD4E4C9"/>
<keyword evidence="1" id="KW-1133">Transmembrane helix</keyword>
<evidence type="ECO:0000256" key="1">
    <source>
        <dbReference type="SAM" id="Phobius"/>
    </source>
</evidence>
<keyword evidence="1" id="KW-0812">Transmembrane</keyword>
<dbReference type="Proteomes" id="UP001195769">
    <property type="component" value="Unassembled WGS sequence"/>
</dbReference>
<reference evidence="2" key="1">
    <citation type="journal article" date="2020" name="New Phytol.">
        <title>Comparative genomics reveals dynamic genome evolution in host specialist ectomycorrhizal fungi.</title>
        <authorList>
            <person name="Lofgren L.A."/>
            <person name="Nguyen N.H."/>
            <person name="Vilgalys R."/>
            <person name="Ruytinx J."/>
            <person name="Liao H.L."/>
            <person name="Branco S."/>
            <person name="Kuo A."/>
            <person name="LaButti K."/>
            <person name="Lipzen A."/>
            <person name="Andreopoulos W."/>
            <person name="Pangilinan J."/>
            <person name="Riley R."/>
            <person name="Hundley H."/>
            <person name="Na H."/>
            <person name="Barry K."/>
            <person name="Grigoriev I.V."/>
            <person name="Stajich J.E."/>
            <person name="Kennedy P.G."/>
        </authorList>
    </citation>
    <scope>NUCLEOTIDE SEQUENCE</scope>
    <source>
        <strain evidence="2">FC203</strain>
    </source>
</reference>
<organism evidence="2 3">
    <name type="scientific">Suillus fuscotomentosus</name>
    <dbReference type="NCBI Taxonomy" id="1912939"/>
    <lineage>
        <taxon>Eukaryota</taxon>
        <taxon>Fungi</taxon>
        <taxon>Dikarya</taxon>
        <taxon>Basidiomycota</taxon>
        <taxon>Agaricomycotina</taxon>
        <taxon>Agaricomycetes</taxon>
        <taxon>Agaricomycetidae</taxon>
        <taxon>Boletales</taxon>
        <taxon>Suillineae</taxon>
        <taxon>Suillaceae</taxon>
        <taxon>Suillus</taxon>
    </lineage>
</organism>
<name>A0AAD4E4C9_9AGAM</name>
<proteinExistence type="predicted"/>
<dbReference type="EMBL" id="JABBWK010000040">
    <property type="protein sequence ID" value="KAG1898279.1"/>
    <property type="molecule type" value="Genomic_DNA"/>
</dbReference>
<sequence>MAVVSDDPTWWSTINAYSLCSYFIVAAFVAVIITEGTPSPRSQKGKEGLLPSKYKPHDSGIILSNDESIPADLHQTGSVHGRPILSHESYTLKYHYETLFPFI</sequence>
<protein>
    <submittedName>
        <fullName evidence="2">Uncharacterized protein</fullName>
    </submittedName>
</protein>
<gene>
    <name evidence="2" type="ORF">F5891DRAFT_1190943</name>
</gene>
<keyword evidence="3" id="KW-1185">Reference proteome</keyword>
<keyword evidence="1" id="KW-0472">Membrane</keyword>
<dbReference type="RefSeq" id="XP_041223855.1">
    <property type="nucleotide sequence ID" value="XM_041367382.1"/>
</dbReference>
<evidence type="ECO:0000313" key="2">
    <source>
        <dbReference type="EMBL" id="KAG1898279.1"/>
    </source>
</evidence>